<keyword evidence="13" id="KW-1185">Reference proteome</keyword>
<comment type="function">
    <text evidence="6 7">Catalyzes the reversible reaction in which hydroxymethyl group from 5,10-methylenetetrahydrofolate is transferred onto alpha-ketoisovalerate to form ketopantoate.</text>
</comment>
<keyword evidence="7 10" id="KW-0460">Magnesium</keyword>
<dbReference type="PANTHER" id="PTHR20881:SF0">
    <property type="entry name" value="3-METHYL-2-OXOBUTANOATE HYDROXYMETHYLTRANSFERASE"/>
    <property type="match status" value="1"/>
</dbReference>
<feature type="region of interest" description="Disordered" evidence="11">
    <location>
        <begin position="264"/>
        <end position="288"/>
    </location>
</feature>
<feature type="active site" description="Proton acceptor" evidence="7 8">
    <location>
        <position position="184"/>
    </location>
</feature>
<dbReference type="NCBIfam" id="NF001452">
    <property type="entry name" value="PRK00311.1"/>
    <property type="match status" value="1"/>
</dbReference>
<keyword evidence="7" id="KW-0963">Cytoplasm</keyword>
<evidence type="ECO:0000256" key="8">
    <source>
        <dbReference type="PIRSR" id="PIRSR000388-1"/>
    </source>
</evidence>
<evidence type="ECO:0000256" key="1">
    <source>
        <dbReference type="ARBA" id="ARBA00005033"/>
    </source>
</evidence>
<gene>
    <name evidence="7" type="primary">panB</name>
    <name evidence="12" type="ORF">BBF96_15510</name>
</gene>
<dbReference type="GO" id="GO:0008168">
    <property type="term" value="F:methyltransferase activity"/>
    <property type="evidence" value="ECO:0007669"/>
    <property type="project" value="UniProtKB-KW"/>
</dbReference>
<dbReference type="HAMAP" id="MF_00156">
    <property type="entry name" value="PanB"/>
    <property type="match status" value="1"/>
</dbReference>
<evidence type="ECO:0000313" key="13">
    <source>
        <dbReference type="Proteomes" id="UP000267250"/>
    </source>
</evidence>
<dbReference type="GO" id="GO:0000287">
    <property type="term" value="F:magnesium ion binding"/>
    <property type="evidence" value="ECO:0007669"/>
    <property type="project" value="TreeGrafter"/>
</dbReference>
<comment type="subunit">
    <text evidence="3 7">Homodecamer; pentamer of dimers.</text>
</comment>
<dbReference type="KEGG" id="aft:BBF96_15510"/>
<dbReference type="Proteomes" id="UP000267250">
    <property type="component" value="Chromosome"/>
</dbReference>
<comment type="cofactor">
    <cofactor evidence="7 10">
        <name>Mg(2+)</name>
        <dbReference type="ChEBI" id="CHEBI:18420"/>
    </cofactor>
    <text evidence="7 10">Binds 1 Mg(2+) ion per subunit.</text>
</comment>
<evidence type="ECO:0000313" key="12">
    <source>
        <dbReference type="EMBL" id="AZR74655.1"/>
    </source>
</evidence>
<evidence type="ECO:0000256" key="10">
    <source>
        <dbReference type="PIRSR" id="PIRSR000388-3"/>
    </source>
</evidence>
<keyword evidence="5 7" id="KW-0808">Transferase</keyword>
<dbReference type="GO" id="GO:0015940">
    <property type="term" value="P:pantothenate biosynthetic process"/>
    <property type="evidence" value="ECO:0007669"/>
    <property type="project" value="UniProtKB-UniRule"/>
</dbReference>
<name>A0A3S9T294_9FIRM</name>
<dbReference type="NCBIfam" id="TIGR00222">
    <property type="entry name" value="panB"/>
    <property type="match status" value="1"/>
</dbReference>
<dbReference type="GO" id="GO:0005737">
    <property type="term" value="C:cytoplasm"/>
    <property type="evidence" value="ECO:0007669"/>
    <property type="project" value="UniProtKB-SubCell"/>
</dbReference>
<comment type="similarity">
    <text evidence="2 7">Belongs to the PanB family.</text>
</comment>
<dbReference type="InterPro" id="IPR003700">
    <property type="entry name" value="Pantoate_hydroxy_MeTrfase"/>
</dbReference>
<dbReference type="Gene3D" id="3.20.20.60">
    <property type="entry name" value="Phosphoenolpyruvate-binding domains"/>
    <property type="match status" value="1"/>
</dbReference>
<feature type="binding site" evidence="7 9">
    <location>
        <begin position="46"/>
        <end position="47"/>
    </location>
    <ligand>
        <name>3-methyl-2-oxobutanoate</name>
        <dbReference type="ChEBI" id="CHEBI:11851"/>
    </ligand>
</feature>
<feature type="binding site" evidence="7 9">
    <location>
        <position position="85"/>
    </location>
    <ligand>
        <name>3-methyl-2-oxobutanoate</name>
        <dbReference type="ChEBI" id="CHEBI:11851"/>
    </ligand>
</feature>
<dbReference type="OrthoDB" id="9781789at2"/>
<evidence type="ECO:0000256" key="6">
    <source>
        <dbReference type="ARBA" id="ARBA00056497"/>
    </source>
</evidence>
<evidence type="ECO:0000256" key="9">
    <source>
        <dbReference type="PIRSR" id="PIRSR000388-2"/>
    </source>
</evidence>
<reference evidence="12 13" key="1">
    <citation type="submission" date="2016-07" db="EMBL/GenBank/DDBJ databases">
        <title>Genome and transcriptome analysis of iron-reducing fermentative bacteria Anoxybacter fermentans.</title>
        <authorList>
            <person name="Zeng X."/>
            <person name="Shao Z."/>
        </authorList>
    </citation>
    <scope>NUCLEOTIDE SEQUENCE [LARGE SCALE GENOMIC DNA]</scope>
    <source>
        <strain evidence="12 13">DY22613</strain>
    </source>
</reference>
<evidence type="ECO:0000256" key="4">
    <source>
        <dbReference type="ARBA" id="ARBA00022655"/>
    </source>
</evidence>
<organism evidence="12 13">
    <name type="scientific">Anoxybacter fermentans</name>
    <dbReference type="NCBI Taxonomy" id="1323375"/>
    <lineage>
        <taxon>Bacteria</taxon>
        <taxon>Bacillati</taxon>
        <taxon>Bacillota</taxon>
        <taxon>Clostridia</taxon>
        <taxon>Halanaerobiales</taxon>
        <taxon>Anoxybacter</taxon>
    </lineage>
</organism>
<accession>A0A3S9T294</accession>
<feature type="binding site" evidence="7 10">
    <location>
        <position position="46"/>
    </location>
    <ligand>
        <name>Mg(2+)</name>
        <dbReference type="ChEBI" id="CHEBI:18420"/>
    </ligand>
</feature>
<dbReference type="FunFam" id="3.20.20.60:FF:000003">
    <property type="entry name" value="3-methyl-2-oxobutanoate hydroxymethyltransferase"/>
    <property type="match status" value="1"/>
</dbReference>
<dbReference type="GO" id="GO:0032259">
    <property type="term" value="P:methylation"/>
    <property type="evidence" value="ECO:0007669"/>
    <property type="project" value="UniProtKB-KW"/>
</dbReference>
<dbReference type="RefSeq" id="WP_127018022.1">
    <property type="nucleotide sequence ID" value="NZ_CP016379.1"/>
</dbReference>
<dbReference type="SUPFAM" id="SSF51621">
    <property type="entry name" value="Phosphoenolpyruvate/pyruvate domain"/>
    <property type="match status" value="1"/>
</dbReference>
<comment type="pathway">
    <text evidence="1 7">Cofactor biosynthesis; (R)-pantothenate biosynthesis; (R)-pantoate from 3-methyl-2-oxobutanoate: step 1/2.</text>
</comment>
<comment type="catalytic activity">
    <reaction evidence="7">
        <text>(6R)-5,10-methylene-5,6,7,8-tetrahydrofolate + 3-methyl-2-oxobutanoate + H2O = 2-dehydropantoate + (6S)-5,6,7,8-tetrahydrofolate</text>
        <dbReference type="Rhea" id="RHEA:11824"/>
        <dbReference type="ChEBI" id="CHEBI:11561"/>
        <dbReference type="ChEBI" id="CHEBI:11851"/>
        <dbReference type="ChEBI" id="CHEBI:15377"/>
        <dbReference type="ChEBI" id="CHEBI:15636"/>
        <dbReference type="ChEBI" id="CHEBI:57453"/>
        <dbReference type="EC" id="2.1.2.11"/>
    </reaction>
</comment>
<dbReference type="Pfam" id="PF02548">
    <property type="entry name" value="Pantoate_transf"/>
    <property type="match status" value="1"/>
</dbReference>
<dbReference type="GO" id="GO:0003864">
    <property type="term" value="F:3-methyl-2-oxobutanoate hydroxymethyltransferase activity"/>
    <property type="evidence" value="ECO:0007669"/>
    <property type="project" value="UniProtKB-UniRule"/>
</dbReference>
<dbReference type="EC" id="2.1.2.11" evidence="7"/>
<dbReference type="UniPathway" id="UPA00028">
    <property type="reaction ID" value="UER00003"/>
</dbReference>
<evidence type="ECO:0000256" key="7">
    <source>
        <dbReference type="HAMAP-Rule" id="MF_00156"/>
    </source>
</evidence>
<dbReference type="EMBL" id="CP016379">
    <property type="protein sequence ID" value="AZR74655.1"/>
    <property type="molecule type" value="Genomic_DNA"/>
</dbReference>
<comment type="subcellular location">
    <subcellularLocation>
        <location evidence="7">Cytoplasm</location>
    </subcellularLocation>
</comment>
<keyword evidence="12" id="KW-0489">Methyltransferase</keyword>
<feature type="binding site" evidence="7 9">
    <location>
        <position position="115"/>
    </location>
    <ligand>
        <name>3-methyl-2-oxobutanoate</name>
        <dbReference type="ChEBI" id="CHEBI:11851"/>
    </ligand>
</feature>
<proteinExistence type="inferred from homology"/>
<dbReference type="InterPro" id="IPR015813">
    <property type="entry name" value="Pyrv/PenolPyrv_kinase-like_dom"/>
</dbReference>
<evidence type="ECO:0000256" key="5">
    <source>
        <dbReference type="ARBA" id="ARBA00022679"/>
    </source>
</evidence>
<evidence type="ECO:0000256" key="3">
    <source>
        <dbReference type="ARBA" id="ARBA00011424"/>
    </source>
</evidence>
<feature type="binding site" evidence="7 10">
    <location>
        <position position="117"/>
    </location>
    <ligand>
        <name>Mg(2+)</name>
        <dbReference type="ChEBI" id="CHEBI:18420"/>
    </ligand>
</feature>
<feature type="compositionally biased region" description="Polar residues" evidence="11">
    <location>
        <begin position="266"/>
        <end position="278"/>
    </location>
</feature>
<evidence type="ECO:0000256" key="2">
    <source>
        <dbReference type="ARBA" id="ARBA00008676"/>
    </source>
</evidence>
<keyword evidence="7 10" id="KW-0479">Metal-binding</keyword>
<feature type="binding site" evidence="7 10">
    <location>
        <position position="85"/>
    </location>
    <ligand>
        <name>Mg(2+)</name>
        <dbReference type="ChEBI" id="CHEBI:18420"/>
    </ligand>
</feature>
<dbReference type="AlphaFoldDB" id="A0A3S9T294"/>
<dbReference type="PANTHER" id="PTHR20881">
    <property type="entry name" value="3-METHYL-2-OXOBUTANOATE HYDROXYMETHYLTRANSFERASE"/>
    <property type="match status" value="1"/>
</dbReference>
<dbReference type="PIRSF" id="PIRSF000388">
    <property type="entry name" value="Pantoate_hydroxy_MeTrfase"/>
    <property type="match status" value="1"/>
</dbReference>
<keyword evidence="4 7" id="KW-0566">Pantothenate biosynthesis</keyword>
<dbReference type="InterPro" id="IPR040442">
    <property type="entry name" value="Pyrv_kinase-like_dom_sf"/>
</dbReference>
<dbReference type="CDD" id="cd06557">
    <property type="entry name" value="KPHMT-like"/>
    <property type="match status" value="1"/>
</dbReference>
<evidence type="ECO:0000256" key="11">
    <source>
        <dbReference type="SAM" id="MobiDB-lite"/>
    </source>
</evidence>
<protein>
    <recommendedName>
        <fullName evidence="7">3-methyl-2-oxobutanoate hydroxymethyltransferase</fullName>
        <ecNumber evidence="7">2.1.2.11</ecNumber>
    </recommendedName>
    <alternativeName>
        <fullName evidence="7">Ketopantoate hydroxymethyltransferase</fullName>
        <shortName evidence="7">KPHMT</shortName>
    </alternativeName>
</protein>
<sequence>MKNKITIKTLIEMKERGEKITALTAYDVQTARLVDEAGVELILVGDSLGMVVLGYENTLPVTMEEMVHHTKAVVRGTERALVIADMPFMSYQTGVKDALVNAGRLMKEAGAHGVKLEGGREVLPQVETLVKAGIPVLGHLGLTPQSVHQLGGFKVQGKDQLQAERLKREAKELEDAGAFAIVLECIPAILAREISESLTIPTIGIGAGPYCDGQILVTQDLLGMDANFKPRFVRRYVNLHQIITQAVKEYITDVKMQNFPDEKESFSLSDSVNKTQLYSGGDSKDENS</sequence>